<dbReference type="InterPro" id="IPR058348">
    <property type="entry name" value="DUF8035"/>
</dbReference>
<feature type="compositionally biased region" description="Basic residues" evidence="1">
    <location>
        <begin position="212"/>
        <end position="223"/>
    </location>
</feature>
<gene>
    <name evidence="3" type="ORF">BO78DRAFT_470184</name>
</gene>
<evidence type="ECO:0000313" key="3">
    <source>
        <dbReference type="EMBL" id="PYI06169.1"/>
    </source>
</evidence>
<feature type="region of interest" description="Disordered" evidence="1">
    <location>
        <begin position="574"/>
        <end position="607"/>
    </location>
</feature>
<dbReference type="AlphaFoldDB" id="A0A319EW63"/>
<dbReference type="STRING" id="1448318.A0A319EW63"/>
<evidence type="ECO:0000313" key="4">
    <source>
        <dbReference type="Proteomes" id="UP000248423"/>
    </source>
</evidence>
<name>A0A319EW63_ASPSB</name>
<dbReference type="VEuPathDB" id="FungiDB:BO78DRAFT_470184"/>
<feature type="compositionally biased region" description="Basic and acidic residues" evidence="1">
    <location>
        <begin position="314"/>
        <end position="339"/>
    </location>
</feature>
<accession>A0A319EW63</accession>
<dbReference type="Pfam" id="PF26118">
    <property type="entry name" value="DUF8035"/>
    <property type="match status" value="1"/>
</dbReference>
<dbReference type="OrthoDB" id="5410752at2759"/>
<keyword evidence="4" id="KW-1185">Reference proteome</keyword>
<dbReference type="Proteomes" id="UP000248423">
    <property type="component" value="Unassembled WGS sequence"/>
</dbReference>
<feature type="compositionally biased region" description="Basic and acidic residues" evidence="1">
    <location>
        <begin position="116"/>
        <end position="147"/>
    </location>
</feature>
<proteinExistence type="predicted"/>
<organism evidence="3 4">
    <name type="scientific">Aspergillus sclerotiicarbonarius (strain CBS 121057 / IBT 28362)</name>
    <dbReference type="NCBI Taxonomy" id="1448318"/>
    <lineage>
        <taxon>Eukaryota</taxon>
        <taxon>Fungi</taxon>
        <taxon>Dikarya</taxon>
        <taxon>Ascomycota</taxon>
        <taxon>Pezizomycotina</taxon>
        <taxon>Eurotiomycetes</taxon>
        <taxon>Eurotiomycetidae</taxon>
        <taxon>Eurotiales</taxon>
        <taxon>Aspergillaceae</taxon>
        <taxon>Aspergillus</taxon>
        <taxon>Aspergillus subgen. Circumdati</taxon>
    </lineage>
</organism>
<reference evidence="3 4" key="1">
    <citation type="submission" date="2018-02" db="EMBL/GenBank/DDBJ databases">
        <title>The genomes of Aspergillus section Nigri reveals drivers in fungal speciation.</title>
        <authorList>
            <consortium name="DOE Joint Genome Institute"/>
            <person name="Vesth T.C."/>
            <person name="Nybo J."/>
            <person name="Theobald S."/>
            <person name="Brandl J."/>
            <person name="Frisvad J.C."/>
            <person name="Nielsen K.F."/>
            <person name="Lyhne E.K."/>
            <person name="Kogle M.E."/>
            <person name="Kuo A."/>
            <person name="Riley R."/>
            <person name="Clum A."/>
            <person name="Nolan M."/>
            <person name="Lipzen A."/>
            <person name="Salamov A."/>
            <person name="Henrissat B."/>
            <person name="Wiebenga A."/>
            <person name="De vries R.P."/>
            <person name="Grigoriev I.V."/>
            <person name="Mortensen U.H."/>
            <person name="Andersen M.R."/>
            <person name="Baker S.E."/>
        </authorList>
    </citation>
    <scope>NUCLEOTIDE SEQUENCE [LARGE SCALE GENOMIC DNA]</scope>
    <source>
        <strain evidence="3 4">CBS 121057</strain>
    </source>
</reference>
<sequence length="607" mass="72698">MPRRGRAREYDEEDMYEAERDVYPRRGRDERFFEEDPRYKRRGPEAPPIEKLERLHFQAQRVPEILREAPEYPRELAPPIMRREPENLEPLPRERLRGYDRDRDEVAGRRGRPRSRGLDMEEEVVFRDETDRRYTDSDSDRDLLVVPKKERPVYRRRYEIPQEPKPRSRSLLEEKIVRESDYEQDGLLLPTDAAKAHHRRHRSGPFYETSSRSRHKHESHRHRSIDEADDELDEEVDEDKILIREARKRRPARSVEEEDIFFDGRERSSSPEIVIPRAPSPVQMPPVRERHVHESRRKVYPPRAPSPEIVLTEAEIRQRERGRKGRSDKEDIFIVRREDEEVLPPPRRPSADPYRREKPVPIDPPKPRSLEREKEKLTIIRRDGSRESLVEEEFEEDFYRPRGHGFPPRKEKKAMEELEIVTDPPREKSSTRAEIVTQEIKPSRYSDRESKLVINDVKESDEIPERPFGKIGRRYVGIKDRRESLWTEITKDLVVKEALERSGYEYEETGSFYYIFSYLEQEDVDALIEVSEDIRRARRRRIQEIHRERASMPLGRPPLIPAADKTGPLLLDHPPCPPRFVRDERRKKERDVVVEGNRWRPPRSERW</sequence>
<feature type="compositionally biased region" description="Basic and acidic residues" evidence="1">
    <location>
        <begin position="580"/>
        <end position="593"/>
    </location>
</feature>
<evidence type="ECO:0000256" key="1">
    <source>
        <dbReference type="SAM" id="MobiDB-lite"/>
    </source>
</evidence>
<feature type="compositionally biased region" description="Acidic residues" evidence="1">
    <location>
        <begin position="227"/>
        <end position="238"/>
    </location>
</feature>
<dbReference type="EMBL" id="KZ826352">
    <property type="protein sequence ID" value="PYI06169.1"/>
    <property type="molecule type" value="Genomic_DNA"/>
</dbReference>
<feature type="region of interest" description="Disordered" evidence="1">
    <location>
        <begin position="76"/>
        <end position="147"/>
    </location>
</feature>
<feature type="region of interest" description="Disordered" evidence="1">
    <location>
        <begin position="193"/>
        <end position="379"/>
    </location>
</feature>
<feature type="region of interest" description="Disordered" evidence="1">
    <location>
        <begin position="1"/>
        <end position="51"/>
    </location>
</feature>
<evidence type="ECO:0000259" key="2">
    <source>
        <dbReference type="Pfam" id="PF26118"/>
    </source>
</evidence>
<protein>
    <recommendedName>
        <fullName evidence="2">DUF8035 domain-containing protein</fullName>
    </recommendedName>
</protein>
<feature type="compositionally biased region" description="Basic and acidic residues" evidence="1">
    <location>
        <begin position="81"/>
        <end position="108"/>
    </location>
</feature>
<feature type="region of interest" description="Disordered" evidence="1">
    <location>
        <begin position="155"/>
        <end position="174"/>
    </location>
</feature>
<feature type="region of interest" description="Disordered" evidence="1">
    <location>
        <begin position="399"/>
        <end position="433"/>
    </location>
</feature>
<feature type="domain" description="DUF8035" evidence="2">
    <location>
        <begin position="485"/>
        <end position="537"/>
    </location>
</feature>
<feature type="compositionally biased region" description="Basic and acidic residues" evidence="1">
    <location>
        <begin position="349"/>
        <end position="379"/>
    </location>
</feature>
<feature type="compositionally biased region" description="Basic and acidic residues" evidence="1">
    <location>
        <begin position="17"/>
        <end position="51"/>
    </location>
</feature>